<dbReference type="SUPFAM" id="SSF54928">
    <property type="entry name" value="RNA-binding domain, RBD"/>
    <property type="match status" value="1"/>
</dbReference>
<evidence type="ECO:0000256" key="2">
    <source>
        <dbReference type="PROSITE-ProRule" id="PRU00047"/>
    </source>
</evidence>
<dbReference type="Gene3D" id="3.30.70.330">
    <property type="match status" value="1"/>
</dbReference>
<dbReference type="InterPro" id="IPR000504">
    <property type="entry name" value="RRM_dom"/>
</dbReference>
<evidence type="ECO:0000256" key="1">
    <source>
        <dbReference type="ARBA" id="ARBA00022884"/>
    </source>
</evidence>
<keyword evidence="2" id="KW-0863">Zinc-finger</keyword>
<evidence type="ECO:0000256" key="3">
    <source>
        <dbReference type="PROSITE-ProRule" id="PRU00176"/>
    </source>
</evidence>
<sequence>MHQYWSIHLIVPNQHSGKSLSIALCKIGRSTSRSSKDNASPRKKSIDSKSSYSKSKSRSRSRSNSRDEEGYRLHIADIGENVRKSDLEKLFSQYGTLKEVWMTNSSPCFGFAVYKDKKSANNALNEADGIEIGGSRIRVSFAKPRTRGSGRRFFNPNMRCYQCGYTGHFYRDCPDLNGGEKRSNSRYDRSSRRHRDRRDRDYYYERDYGRRHRRSRRYEDYGTHRSSRRHRY</sequence>
<keyword evidence="8" id="KW-1185">Reference proteome</keyword>
<evidence type="ECO:0000313" key="7">
    <source>
        <dbReference type="EMBL" id="KAK9685798.1"/>
    </source>
</evidence>
<keyword evidence="1 3" id="KW-0694">RNA-binding</keyword>
<dbReference type="Proteomes" id="UP001458880">
    <property type="component" value="Unassembled WGS sequence"/>
</dbReference>
<gene>
    <name evidence="7" type="ORF">QE152_g37674</name>
</gene>
<dbReference type="PROSITE" id="PS50102">
    <property type="entry name" value="RRM"/>
    <property type="match status" value="1"/>
</dbReference>
<keyword evidence="2" id="KW-0862">Zinc</keyword>
<dbReference type="Gene3D" id="4.10.60.10">
    <property type="entry name" value="Zinc finger, CCHC-type"/>
    <property type="match status" value="1"/>
</dbReference>
<feature type="region of interest" description="Disordered" evidence="4">
    <location>
        <begin position="31"/>
        <end position="68"/>
    </location>
</feature>
<dbReference type="PANTHER" id="PTHR48038">
    <property type="entry name" value="RIBONUCLEOPROTEIN RB97D"/>
    <property type="match status" value="1"/>
</dbReference>
<dbReference type="InterPro" id="IPR012677">
    <property type="entry name" value="Nucleotide-bd_a/b_plait_sf"/>
</dbReference>
<dbReference type="GO" id="GO:0003723">
    <property type="term" value="F:RNA binding"/>
    <property type="evidence" value="ECO:0007669"/>
    <property type="project" value="UniProtKB-UniRule"/>
</dbReference>
<dbReference type="AlphaFoldDB" id="A0AAW1IA43"/>
<protein>
    <submittedName>
        <fullName evidence="7">RNA recognition motif</fullName>
    </submittedName>
</protein>
<name>A0AAW1IA43_POPJA</name>
<evidence type="ECO:0000256" key="4">
    <source>
        <dbReference type="SAM" id="MobiDB-lite"/>
    </source>
</evidence>
<dbReference type="GO" id="GO:0008270">
    <property type="term" value="F:zinc ion binding"/>
    <property type="evidence" value="ECO:0007669"/>
    <property type="project" value="UniProtKB-KW"/>
</dbReference>
<dbReference type="InterPro" id="IPR001878">
    <property type="entry name" value="Znf_CCHC"/>
</dbReference>
<dbReference type="InterPro" id="IPR036875">
    <property type="entry name" value="Znf_CCHC_sf"/>
</dbReference>
<accession>A0AAW1IA43</accession>
<dbReference type="PROSITE" id="PS50158">
    <property type="entry name" value="ZF_CCHC"/>
    <property type="match status" value="1"/>
</dbReference>
<evidence type="ECO:0000313" key="8">
    <source>
        <dbReference type="Proteomes" id="UP001458880"/>
    </source>
</evidence>
<comment type="caution">
    <text evidence="7">The sequence shown here is derived from an EMBL/GenBank/DDBJ whole genome shotgun (WGS) entry which is preliminary data.</text>
</comment>
<feature type="domain" description="RRM" evidence="5">
    <location>
        <begin position="71"/>
        <end position="144"/>
    </location>
</feature>
<dbReference type="SUPFAM" id="SSF57756">
    <property type="entry name" value="Retrovirus zinc finger-like domains"/>
    <property type="match status" value="1"/>
</dbReference>
<reference evidence="7 8" key="1">
    <citation type="journal article" date="2024" name="BMC Genomics">
        <title>De novo assembly and annotation of Popillia japonica's genome with initial clues to its potential as an invasive pest.</title>
        <authorList>
            <person name="Cucini C."/>
            <person name="Boschi S."/>
            <person name="Funari R."/>
            <person name="Cardaioli E."/>
            <person name="Iannotti N."/>
            <person name="Marturano G."/>
            <person name="Paoli F."/>
            <person name="Bruttini M."/>
            <person name="Carapelli A."/>
            <person name="Frati F."/>
            <person name="Nardi F."/>
        </authorList>
    </citation>
    <scope>NUCLEOTIDE SEQUENCE [LARGE SCALE GENOMIC DNA]</scope>
    <source>
        <strain evidence="7">DMR45628</strain>
    </source>
</reference>
<organism evidence="7 8">
    <name type="scientific">Popillia japonica</name>
    <name type="common">Japanese beetle</name>
    <dbReference type="NCBI Taxonomy" id="7064"/>
    <lineage>
        <taxon>Eukaryota</taxon>
        <taxon>Metazoa</taxon>
        <taxon>Ecdysozoa</taxon>
        <taxon>Arthropoda</taxon>
        <taxon>Hexapoda</taxon>
        <taxon>Insecta</taxon>
        <taxon>Pterygota</taxon>
        <taxon>Neoptera</taxon>
        <taxon>Endopterygota</taxon>
        <taxon>Coleoptera</taxon>
        <taxon>Polyphaga</taxon>
        <taxon>Scarabaeiformia</taxon>
        <taxon>Scarabaeidae</taxon>
        <taxon>Rutelinae</taxon>
        <taxon>Popillia</taxon>
    </lineage>
</organism>
<proteinExistence type="predicted"/>
<evidence type="ECO:0000259" key="5">
    <source>
        <dbReference type="PROSITE" id="PS50102"/>
    </source>
</evidence>
<dbReference type="PANTHER" id="PTHR48038:SF1">
    <property type="entry name" value="RIBONUCLEOPROTEIN RB97D"/>
    <property type="match status" value="1"/>
</dbReference>
<feature type="domain" description="CCHC-type" evidence="6">
    <location>
        <begin position="159"/>
        <end position="175"/>
    </location>
</feature>
<dbReference type="EMBL" id="JASPKY010000749">
    <property type="protein sequence ID" value="KAK9685798.1"/>
    <property type="molecule type" value="Genomic_DNA"/>
</dbReference>
<evidence type="ECO:0000259" key="6">
    <source>
        <dbReference type="PROSITE" id="PS50158"/>
    </source>
</evidence>
<keyword evidence="2" id="KW-0479">Metal-binding</keyword>
<feature type="compositionally biased region" description="Basic and acidic residues" evidence="4">
    <location>
        <begin position="34"/>
        <end position="47"/>
    </location>
</feature>
<dbReference type="SMART" id="SM00360">
    <property type="entry name" value="RRM"/>
    <property type="match status" value="1"/>
</dbReference>
<dbReference type="Pfam" id="PF00076">
    <property type="entry name" value="RRM_1"/>
    <property type="match status" value="1"/>
</dbReference>
<dbReference type="InterPro" id="IPR035979">
    <property type="entry name" value="RBD_domain_sf"/>
</dbReference>